<dbReference type="PANTHER" id="PTHR46680">
    <property type="entry name" value="NF-KAPPA-B INHIBITOR ALPHA"/>
    <property type="match status" value="1"/>
</dbReference>
<dbReference type="Gene3D" id="1.10.533.10">
    <property type="entry name" value="Death Domain, Fas"/>
    <property type="match status" value="1"/>
</dbReference>
<feature type="compositionally biased region" description="Gly residues" evidence="4">
    <location>
        <begin position="522"/>
        <end position="531"/>
    </location>
</feature>
<dbReference type="InterPro" id="IPR002110">
    <property type="entry name" value="Ankyrin_rpt"/>
</dbReference>
<dbReference type="Gene3D" id="1.25.40.20">
    <property type="entry name" value="Ankyrin repeat-containing domain"/>
    <property type="match status" value="3"/>
</dbReference>
<feature type="repeat" description="ANK" evidence="3">
    <location>
        <begin position="330"/>
        <end position="362"/>
    </location>
</feature>
<evidence type="ECO:0000256" key="1">
    <source>
        <dbReference type="ARBA" id="ARBA00022737"/>
    </source>
</evidence>
<keyword evidence="2 3" id="KW-0040">ANK repeat</keyword>
<dbReference type="GO" id="GO:0071356">
    <property type="term" value="P:cellular response to tumor necrosis factor"/>
    <property type="evidence" value="ECO:0007669"/>
    <property type="project" value="TreeGrafter"/>
</dbReference>
<accession>A0A158QUZ3</accession>
<dbReference type="Pfam" id="PF00023">
    <property type="entry name" value="Ank"/>
    <property type="match status" value="2"/>
</dbReference>
<dbReference type="EMBL" id="UXSR01005312">
    <property type="protein sequence ID" value="VDD80971.1"/>
    <property type="molecule type" value="Genomic_DNA"/>
</dbReference>
<dbReference type="InterPro" id="IPR011029">
    <property type="entry name" value="DEATH-like_dom_sf"/>
</dbReference>
<dbReference type="STRING" id="53468.A0A158QUZ3"/>
<dbReference type="GO" id="GO:0005829">
    <property type="term" value="C:cytosol"/>
    <property type="evidence" value="ECO:0007669"/>
    <property type="project" value="TreeGrafter"/>
</dbReference>
<feature type="region of interest" description="Disordered" evidence="4">
    <location>
        <begin position="1"/>
        <end position="24"/>
    </location>
</feature>
<dbReference type="PROSITE" id="PS50017">
    <property type="entry name" value="DEATH_DOMAIN"/>
    <property type="match status" value="1"/>
</dbReference>
<evidence type="ECO:0000313" key="7">
    <source>
        <dbReference type="Proteomes" id="UP000267029"/>
    </source>
</evidence>
<keyword evidence="1" id="KW-0677">Repeat</keyword>
<dbReference type="Proteomes" id="UP000267029">
    <property type="component" value="Unassembled WGS sequence"/>
</dbReference>
<dbReference type="SMART" id="SM00248">
    <property type="entry name" value="ANK"/>
    <property type="match status" value="10"/>
</dbReference>
<dbReference type="InterPro" id="IPR000488">
    <property type="entry name" value="Death_dom"/>
</dbReference>
<keyword evidence="7" id="KW-1185">Reference proteome</keyword>
<dbReference type="InterPro" id="IPR036770">
    <property type="entry name" value="Ankyrin_rpt-contain_sf"/>
</dbReference>
<organism evidence="6 7">
    <name type="scientific">Mesocestoides corti</name>
    <name type="common">Flatworm</name>
    <dbReference type="NCBI Taxonomy" id="53468"/>
    <lineage>
        <taxon>Eukaryota</taxon>
        <taxon>Metazoa</taxon>
        <taxon>Spiralia</taxon>
        <taxon>Lophotrochozoa</taxon>
        <taxon>Platyhelminthes</taxon>
        <taxon>Cestoda</taxon>
        <taxon>Eucestoda</taxon>
        <taxon>Cyclophyllidea</taxon>
        <taxon>Mesocestoididae</taxon>
        <taxon>Mesocestoides</taxon>
    </lineage>
</organism>
<feature type="repeat" description="ANK" evidence="3">
    <location>
        <begin position="158"/>
        <end position="190"/>
    </location>
</feature>
<evidence type="ECO:0000256" key="4">
    <source>
        <dbReference type="SAM" id="MobiDB-lite"/>
    </source>
</evidence>
<feature type="compositionally biased region" description="Basic and acidic residues" evidence="4">
    <location>
        <begin position="1"/>
        <end position="11"/>
    </location>
</feature>
<dbReference type="Pfam" id="PF12796">
    <property type="entry name" value="Ank_2"/>
    <property type="match status" value="2"/>
</dbReference>
<dbReference type="PRINTS" id="PR01415">
    <property type="entry name" value="ANKYRIN"/>
</dbReference>
<reference evidence="6 7" key="1">
    <citation type="submission" date="2018-10" db="EMBL/GenBank/DDBJ databases">
        <authorList>
            <consortium name="Pathogen Informatics"/>
        </authorList>
    </citation>
    <scope>NUCLEOTIDE SEQUENCE [LARGE SCALE GENOMIC DNA]</scope>
</reference>
<feature type="domain" description="Death" evidence="5">
    <location>
        <begin position="760"/>
        <end position="834"/>
    </location>
</feature>
<feature type="region of interest" description="Disordered" evidence="4">
    <location>
        <begin position="521"/>
        <end position="722"/>
    </location>
</feature>
<evidence type="ECO:0000313" key="6">
    <source>
        <dbReference type="EMBL" id="VDD80971.1"/>
    </source>
</evidence>
<feature type="compositionally biased region" description="Polar residues" evidence="4">
    <location>
        <begin position="541"/>
        <end position="552"/>
    </location>
</feature>
<evidence type="ECO:0000259" key="5">
    <source>
        <dbReference type="PROSITE" id="PS50017"/>
    </source>
</evidence>
<feature type="region of interest" description="Disordered" evidence="4">
    <location>
        <begin position="38"/>
        <end position="73"/>
    </location>
</feature>
<dbReference type="Pfam" id="PF00531">
    <property type="entry name" value="Death"/>
    <property type="match status" value="1"/>
</dbReference>
<dbReference type="GO" id="GO:0051059">
    <property type="term" value="F:NF-kappaB binding"/>
    <property type="evidence" value="ECO:0007669"/>
    <property type="project" value="TreeGrafter"/>
</dbReference>
<feature type="compositionally biased region" description="Basic and acidic residues" evidence="4">
    <location>
        <begin position="590"/>
        <end position="605"/>
    </location>
</feature>
<dbReference type="PANTHER" id="PTHR46680:SF3">
    <property type="entry name" value="NF-KAPPA-B INHIBITOR CACTUS"/>
    <property type="match status" value="1"/>
</dbReference>
<dbReference type="AlphaFoldDB" id="A0A158QUZ3"/>
<dbReference type="CDD" id="cd01670">
    <property type="entry name" value="Death"/>
    <property type="match status" value="1"/>
</dbReference>
<dbReference type="OrthoDB" id="448455at2759"/>
<dbReference type="PROSITE" id="PS50088">
    <property type="entry name" value="ANK_REPEAT"/>
    <property type="match status" value="5"/>
</dbReference>
<feature type="compositionally biased region" description="Polar residues" evidence="4">
    <location>
        <begin position="559"/>
        <end position="568"/>
    </location>
</feature>
<name>A0A158QUZ3_MESCO</name>
<proteinExistence type="predicted"/>
<dbReference type="SUPFAM" id="SSF47986">
    <property type="entry name" value="DEATH domain"/>
    <property type="match status" value="1"/>
</dbReference>
<dbReference type="GO" id="GO:0007165">
    <property type="term" value="P:signal transduction"/>
    <property type="evidence" value="ECO:0007669"/>
    <property type="project" value="InterPro"/>
</dbReference>
<dbReference type="SUPFAM" id="SSF48403">
    <property type="entry name" value="Ankyrin repeat"/>
    <property type="match status" value="2"/>
</dbReference>
<feature type="repeat" description="ANK" evidence="3">
    <location>
        <begin position="125"/>
        <end position="157"/>
    </location>
</feature>
<protein>
    <recommendedName>
        <fullName evidence="5">Death domain-containing protein</fullName>
    </recommendedName>
</protein>
<feature type="compositionally biased region" description="Polar residues" evidence="4">
    <location>
        <begin position="622"/>
        <end position="631"/>
    </location>
</feature>
<feature type="compositionally biased region" description="Polar residues" evidence="4">
    <location>
        <begin position="576"/>
        <end position="588"/>
    </location>
</feature>
<sequence>MSSGNKPEEGKRHRKLSLSNEKQKLKNTFKKDVIKTAVLHKRSQQSPPARVHKPAITDPGQDPAGGDAQAVKNPDEDCDMVTALDEDNLTKLQFQFLEAARTNRCDVLEVILGQRACRVDIRNNLDRTALHLAAAQGCFEAVQLLVAAKAPVDTPDKHGMTPMFWAAHNDHVEIVVFLIGNGANVNRKTKRGFTLLHILAKADALKTLEALVRNKIIHNFLDVDLIKMSLGVFSSIVSHEKLLGSSPHALRQVSLSLSSQNDYTPLMVATVSGSLRATTVLSRIGSLESHVDKNKKNLFHLAVLGGCPFILEQLCKHEDAPKLINAFDDDLKAPIHYAIELDDYDCMSVLLKYGARVNIKSKTAPYPIITAAQRGTVDMLNLLIVNKAKISKKNFVSQPCITLSRGQHDEVEAGNTPLHVSAMANQVEAVRFLLRKGASICALNRRLQTPFNAAVEQGSAEVVELLILAGADMNMVDRAAKKPLHLAALSGFVRIVDMIIKAERWREKYPEAAADMAKKYYPGGGRGGGNAGDVSDDEGTSYASQALPQTQEDVAANEESPSISQAPTCHSDDDVSISQASTYRSTESGSDDRDAEANEEYHARESTASPPPSPRQYRRAESTFSNASAGSTARARLIERLKQQRARQVPASVTGAPVTRQEEESPVLNIQSPKSVPPMPLNGGATRPPVPSRRPKNASDANGNLGDVPELPARHTAGSPTTYSSSFHPEYRFLVFTQSYAGYFQTLFFYIAHHKLRRDEWKALARHWDFSEEHVEAIELQHTGDRRAYKEHGYRLLCIWLHGLREDEEPGPLLYTALIAIGRREQANSVQKYLYEATHGRRTPADQCHIS</sequence>
<feature type="repeat" description="ANK" evidence="3">
    <location>
        <begin position="446"/>
        <end position="478"/>
    </location>
</feature>
<gene>
    <name evidence="6" type="ORF">MCOS_LOCUS6974</name>
</gene>
<evidence type="ECO:0000256" key="3">
    <source>
        <dbReference type="PROSITE-ProRule" id="PRU00023"/>
    </source>
</evidence>
<feature type="repeat" description="ANK" evidence="3">
    <location>
        <begin position="413"/>
        <end position="445"/>
    </location>
</feature>
<evidence type="ECO:0000256" key="2">
    <source>
        <dbReference type="ARBA" id="ARBA00023043"/>
    </source>
</evidence>
<dbReference type="PROSITE" id="PS50297">
    <property type="entry name" value="ANK_REP_REGION"/>
    <property type="match status" value="5"/>
</dbReference>
<dbReference type="InterPro" id="IPR051070">
    <property type="entry name" value="NF-kappa-B_inhibitor"/>
</dbReference>